<feature type="region of interest" description="Disordered" evidence="1">
    <location>
        <begin position="30"/>
        <end position="56"/>
    </location>
</feature>
<evidence type="ECO:0000256" key="1">
    <source>
        <dbReference type="SAM" id="MobiDB-lite"/>
    </source>
</evidence>
<evidence type="ECO:0000313" key="3">
    <source>
        <dbReference type="Proteomes" id="UP000585474"/>
    </source>
</evidence>
<organism evidence="2 3">
    <name type="scientific">Actinidia rufa</name>
    <dbReference type="NCBI Taxonomy" id="165716"/>
    <lineage>
        <taxon>Eukaryota</taxon>
        <taxon>Viridiplantae</taxon>
        <taxon>Streptophyta</taxon>
        <taxon>Embryophyta</taxon>
        <taxon>Tracheophyta</taxon>
        <taxon>Spermatophyta</taxon>
        <taxon>Magnoliopsida</taxon>
        <taxon>eudicotyledons</taxon>
        <taxon>Gunneridae</taxon>
        <taxon>Pentapetalae</taxon>
        <taxon>asterids</taxon>
        <taxon>Ericales</taxon>
        <taxon>Actinidiaceae</taxon>
        <taxon>Actinidia</taxon>
    </lineage>
</organism>
<dbReference type="Proteomes" id="UP000585474">
    <property type="component" value="Unassembled WGS sequence"/>
</dbReference>
<name>A0A7J0DLH6_9ERIC</name>
<protein>
    <submittedName>
        <fullName evidence="2">Uncharacterized protein</fullName>
    </submittedName>
</protein>
<dbReference type="EMBL" id="BJWL01000286">
    <property type="protein sequence ID" value="GFS37696.1"/>
    <property type="molecule type" value="Genomic_DNA"/>
</dbReference>
<sequence length="67" mass="7060">MIPLFAIALSSGAEDLRVCKSRQLGGDHCLSKAGVPSNVNRTPAQDRSSLLTSDSPSEVPVLIRPVT</sequence>
<keyword evidence="3" id="KW-1185">Reference proteome</keyword>
<comment type="caution">
    <text evidence="2">The sequence shown here is derived from an EMBL/GenBank/DDBJ whole genome shotgun (WGS) entry which is preliminary data.</text>
</comment>
<accession>A0A7J0DLH6</accession>
<reference evidence="3" key="1">
    <citation type="submission" date="2019-07" db="EMBL/GenBank/DDBJ databases">
        <title>De Novo Assembly of kiwifruit Actinidia rufa.</title>
        <authorList>
            <person name="Sugita-Konishi S."/>
            <person name="Sato K."/>
            <person name="Mori E."/>
            <person name="Abe Y."/>
            <person name="Kisaki G."/>
            <person name="Hamano K."/>
            <person name="Suezawa K."/>
            <person name="Otani M."/>
            <person name="Fukuda T."/>
            <person name="Manabe T."/>
            <person name="Gomi K."/>
            <person name="Tabuchi M."/>
            <person name="Akimitsu K."/>
            <person name="Kataoka I."/>
        </authorList>
    </citation>
    <scope>NUCLEOTIDE SEQUENCE [LARGE SCALE GENOMIC DNA]</scope>
    <source>
        <strain evidence="3">cv. Fuchu</strain>
    </source>
</reference>
<proteinExistence type="predicted"/>
<dbReference type="AlphaFoldDB" id="A0A7J0DLH6"/>
<gene>
    <name evidence="2" type="ORF">Acr_00g0053500</name>
</gene>
<evidence type="ECO:0000313" key="2">
    <source>
        <dbReference type="EMBL" id="GFS37696.1"/>
    </source>
</evidence>
<feature type="compositionally biased region" description="Polar residues" evidence="1">
    <location>
        <begin position="37"/>
        <end position="56"/>
    </location>
</feature>